<dbReference type="Proteomes" id="UP000050975">
    <property type="component" value="Unassembled WGS sequence"/>
</dbReference>
<evidence type="ECO:0000313" key="6">
    <source>
        <dbReference type="EMBL" id="KPL15897.1"/>
    </source>
</evidence>
<name>A0A0S8K1Q9_UNCW3</name>
<dbReference type="EMBL" id="LJVE01000003">
    <property type="protein sequence ID" value="KPL15897.1"/>
    <property type="molecule type" value="Genomic_DNA"/>
</dbReference>
<dbReference type="Gene3D" id="3.40.50.1820">
    <property type="entry name" value="alpha/beta hydrolase"/>
    <property type="match status" value="1"/>
</dbReference>
<dbReference type="AlphaFoldDB" id="A0A0S8K1Q9"/>
<dbReference type="InterPro" id="IPR000073">
    <property type="entry name" value="AB_hydrolase_1"/>
</dbReference>
<dbReference type="FunFam" id="3.40.50.1820:FF:000117">
    <property type="entry name" value="Monoglyceride lipase, putative"/>
    <property type="match status" value="1"/>
</dbReference>
<comment type="catalytic activity">
    <reaction evidence="1">
        <text>Hydrolyzes glycerol monoesters of long-chain fatty acids.</text>
        <dbReference type="EC" id="3.1.1.23"/>
    </reaction>
</comment>
<protein>
    <recommendedName>
        <fullName evidence="4">Monoacylglycerol lipase</fullName>
        <ecNumber evidence="3">3.1.1.23</ecNumber>
    </recommendedName>
</protein>
<dbReference type="EC" id="3.1.1.23" evidence="3"/>
<comment type="similarity">
    <text evidence="2">Belongs to the AB hydrolase superfamily.</text>
</comment>
<organism evidence="6 7">
    <name type="scientific">candidate division WOR_3 bacterium SM1_77</name>
    <dbReference type="NCBI Taxonomy" id="1703778"/>
    <lineage>
        <taxon>Bacteria</taxon>
        <taxon>Bacteria division WOR-3</taxon>
    </lineage>
</organism>
<dbReference type="InterPro" id="IPR029058">
    <property type="entry name" value="AB_hydrolase_fold"/>
</dbReference>
<feature type="domain" description="Serine aminopeptidase S33" evidence="5">
    <location>
        <begin position="26"/>
        <end position="259"/>
    </location>
</feature>
<gene>
    <name evidence="6" type="ORF">AMJ74_00455</name>
</gene>
<accession>A0A0S8K1Q9</accession>
<dbReference type="GO" id="GO:0047372">
    <property type="term" value="F:monoacylglycerol lipase activity"/>
    <property type="evidence" value="ECO:0007669"/>
    <property type="project" value="UniProtKB-EC"/>
</dbReference>
<dbReference type="Pfam" id="PF12146">
    <property type="entry name" value="Hydrolase_4"/>
    <property type="match status" value="1"/>
</dbReference>
<evidence type="ECO:0000256" key="2">
    <source>
        <dbReference type="ARBA" id="ARBA00008645"/>
    </source>
</evidence>
<sequence>MPHSEFWCKTEDGLQLYAQNWQPEMKPQAAVCLIHGLGEHSGRYSHVARFLNKSGYTLIAIDLRGHGKSEGRRGHTPSYETLMNDISHLLQMAKKRYPDCPLFLYGHSLGGNLVINYALRSNPRLNAVIASAPLLRTFFDLPIWKMAMARIMRYLWPTFSTSNGLNVKNLSRDARVVHDYQNDPLVHDRVTTCFLDIRHAGLWALEYAAKFSLPLLLMHGDADRITSPQASREFAAKMGDRCTLKIFNGLYHEIHNEPESEVVFSCLSEWLLSKM</sequence>
<evidence type="ECO:0000313" key="7">
    <source>
        <dbReference type="Proteomes" id="UP000050975"/>
    </source>
</evidence>
<evidence type="ECO:0000256" key="3">
    <source>
        <dbReference type="ARBA" id="ARBA00013254"/>
    </source>
</evidence>
<evidence type="ECO:0000256" key="4">
    <source>
        <dbReference type="ARBA" id="ARBA00071261"/>
    </source>
</evidence>
<dbReference type="SUPFAM" id="SSF53474">
    <property type="entry name" value="alpha/beta-Hydrolases"/>
    <property type="match status" value="1"/>
</dbReference>
<proteinExistence type="inferred from homology"/>
<dbReference type="PRINTS" id="PR00111">
    <property type="entry name" value="ABHYDROLASE"/>
</dbReference>
<evidence type="ECO:0000256" key="1">
    <source>
        <dbReference type="ARBA" id="ARBA00001613"/>
    </source>
</evidence>
<dbReference type="InterPro" id="IPR022742">
    <property type="entry name" value="Hydrolase_4"/>
</dbReference>
<comment type="caution">
    <text evidence="6">The sequence shown here is derived from an EMBL/GenBank/DDBJ whole genome shotgun (WGS) entry which is preliminary data.</text>
</comment>
<reference evidence="6 7" key="1">
    <citation type="journal article" date="2015" name="Microbiome">
        <title>Genomic resolution of linkages in carbon, nitrogen, and sulfur cycling among widespread estuary sediment bacteria.</title>
        <authorList>
            <person name="Baker B.J."/>
            <person name="Lazar C.S."/>
            <person name="Teske A.P."/>
            <person name="Dick G.J."/>
        </authorList>
    </citation>
    <scope>NUCLEOTIDE SEQUENCE [LARGE SCALE GENOMIC DNA]</scope>
    <source>
        <strain evidence="6">SM1_77</strain>
    </source>
</reference>
<evidence type="ECO:0000259" key="5">
    <source>
        <dbReference type="Pfam" id="PF12146"/>
    </source>
</evidence>
<dbReference type="InterPro" id="IPR051044">
    <property type="entry name" value="MAG_DAG_Lipase"/>
</dbReference>
<dbReference type="PATRIC" id="fig|1703778.3.peg.87"/>
<dbReference type="PANTHER" id="PTHR11614">
    <property type="entry name" value="PHOSPHOLIPASE-RELATED"/>
    <property type="match status" value="1"/>
</dbReference>